<gene>
    <name evidence="2" type="ORF">B0I00_2169</name>
</gene>
<evidence type="ECO:0000313" key="2">
    <source>
        <dbReference type="EMBL" id="PKB14572.1"/>
    </source>
</evidence>
<organism evidence="2 3">
    <name type="scientific">Novosphingobium kunmingense</name>
    <dbReference type="NCBI Taxonomy" id="1211806"/>
    <lineage>
        <taxon>Bacteria</taxon>
        <taxon>Pseudomonadati</taxon>
        <taxon>Pseudomonadota</taxon>
        <taxon>Alphaproteobacteria</taxon>
        <taxon>Sphingomonadales</taxon>
        <taxon>Sphingomonadaceae</taxon>
        <taxon>Novosphingobium</taxon>
    </lineage>
</organism>
<reference evidence="2 3" key="1">
    <citation type="submission" date="2017-11" db="EMBL/GenBank/DDBJ databases">
        <title>Genomic Encyclopedia of Type Strains, Phase III (KMG-III): the genomes of soil and plant-associated and newly described type strains.</title>
        <authorList>
            <person name="Whitman W."/>
        </authorList>
    </citation>
    <scope>NUCLEOTIDE SEQUENCE [LARGE SCALE GENOMIC DNA]</scope>
    <source>
        <strain evidence="2 3">CGMCC 1.12274</strain>
    </source>
</reference>
<keyword evidence="1" id="KW-0812">Transmembrane</keyword>
<proteinExistence type="predicted"/>
<comment type="caution">
    <text evidence="2">The sequence shown here is derived from an EMBL/GenBank/DDBJ whole genome shotgun (WGS) entry which is preliminary data.</text>
</comment>
<protein>
    <submittedName>
        <fullName evidence="2">Uncharacterized protein</fullName>
    </submittedName>
</protein>
<keyword evidence="1" id="KW-1133">Transmembrane helix</keyword>
<feature type="transmembrane region" description="Helical" evidence="1">
    <location>
        <begin position="12"/>
        <end position="36"/>
    </location>
</feature>
<dbReference type="AlphaFoldDB" id="A0A2N0H6M2"/>
<keyword evidence="1" id="KW-0472">Membrane</keyword>
<evidence type="ECO:0000313" key="3">
    <source>
        <dbReference type="Proteomes" id="UP000232587"/>
    </source>
</evidence>
<dbReference type="EMBL" id="PHUF01000004">
    <property type="protein sequence ID" value="PKB14572.1"/>
    <property type="molecule type" value="Genomic_DNA"/>
</dbReference>
<sequence>MPYRESALRPSLGIVLMSLLTGPTVAIGAMLSGWQLATNEPEAGNDGFVSEAGLFICQFLQKVLLPRIAENREKTAAKGQLQIVL</sequence>
<dbReference type="RefSeq" id="WP_198519211.1">
    <property type="nucleotide sequence ID" value="NZ_PHUF01000004.1"/>
</dbReference>
<name>A0A2N0H6M2_9SPHN</name>
<accession>A0A2N0H6M2</accession>
<dbReference type="Proteomes" id="UP000232587">
    <property type="component" value="Unassembled WGS sequence"/>
</dbReference>
<keyword evidence="3" id="KW-1185">Reference proteome</keyword>
<evidence type="ECO:0000256" key="1">
    <source>
        <dbReference type="SAM" id="Phobius"/>
    </source>
</evidence>